<evidence type="ECO:0000256" key="2">
    <source>
        <dbReference type="ARBA" id="ARBA00031870"/>
    </source>
</evidence>
<organism evidence="7">
    <name type="scientific">Staphylococcus schleiferi</name>
    <dbReference type="NCBI Taxonomy" id="1295"/>
    <lineage>
        <taxon>Bacteria</taxon>
        <taxon>Bacillati</taxon>
        <taxon>Bacillota</taxon>
        <taxon>Bacilli</taxon>
        <taxon>Bacillales</taxon>
        <taxon>Staphylococcaceae</taxon>
        <taxon>Staphylococcus</taxon>
    </lineage>
</organism>
<dbReference type="InterPro" id="IPR006145">
    <property type="entry name" value="PsdUridine_synth_RsuA/RluA"/>
</dbReference>
<comment type="catalytic activity">
    <reaction evidence="1">
        <text>a uridine in RNA = a pseudouridine in RNA</text>
        <dbReference type="Rhea" id="RHEA:48348"/>
        <dbReference type="Rhea" id="RHEA-COMP:12068"/>
        <dbReference type="Rhea" id="RHEA-COMP:12069"/>
        <dbReference type="ChEBI" id="CHEBI:65314"/>
        <dbReference type="ChEBI" id="CHEBI:65315"/>
    </reaction>
</comment>
<evidence type="ECO:0000313" key="8">
    <source>
        <dbReference type="Proteomes" id="UP000264146"/>
    </source>
</evidence>
<evidence type="ECO:0000313" key="6">
    <source>
        <dbReference type="EMBL" id="NHA32933.1"/>
    </source>
</evidence>
<dbReference type="RefSeq" id="WP_016424661.1">
    <property type="nucleotide sequence ID" value="NZ_CABKRV010000001.1"/>
</dbReference>
<reference evidence="5 8" key="3">
    <citation type="submission" date="2020-11" db="EMBL/GenBank/DDBJ databases">
        <authorList>
            <consortium name="Pathogen Informatics"/>
        </authorList>
    </citation>
    <scope>NUCLEOTIDE SEQUENCE [LARGE SCALE GENOMIC DNA]</scope>
    <source>
        <strain evidence="5 8">NCTC12218</strain>
    </source>
</reference>
<dbReference type="GeneID" id="93790540"/>
<dbReference type="InterPro" id="IPR020103">
    <property type="entry name" value="PsdUridine_synth_cat_dom_sf"/>
</dbReference>
<reference evidence="7" key="2">
    <citation type="submission" date="2018-06" db="EMBL/GenBank/DDBJ databases">
        <authorList>
            <consortium name="Pathogen Informatics"/>
            <person name="Doyle S."/>
        </authorList>
    </citation>
    <scope>NUCLEOTIDE SEQUENCE [LARGE SCALE GENOMIC DNA]</scope>
    <source>
        <strain evidence="7">NCTC12218</strain>
    </source>
</reference>
<dbReference type="SUPFAM" id="SSF55120">
    <property type="entry name" value="Pseudouridine synthase"/>
    <property type="match status" value="1"/>
</dbReference>
<evidence type="ECO:0000259" key="4">
    <source>
        <dbReference type="Pfam" id="PF00849"/>
    </source>
</evidence>
<dbReference type="Proteomes" id="UP000572988">
    <property type="component" value="Unassembled WGS sequence"/>
</dbReference>
<dbReference type="GO" id="GO:0000455">
    <property type="term" value="P:enzyme-directed rRNA pseudouridine synthesis"/>
    <property type="evidence" value="ECO:0007669"/>
    <property type="project" value="TreeGrafter"/>
</dbReference>
<dbReference type="PROSITE" id="PS01129">
    <property type="entry name" value="PSI_RLU"/>
    <property type="match status" value="1"/>
</dbReference>
<evidence type="ECO:0000256" key="3">
    <source>
        <dbReference type="ARBA" id="ARBA00033164"/>
    </source>
</evidence>
<dbReference type="PANTHER" id="PTHR21600">
    <property type="entry name" value="MITOCHONDRIAL RNA PSEUDOURIDINE SYNTHASE"/>
    <property type="match status" value="1"/>
</dbReference>
<dbReference type="AlphaFoldDB" id="A0A7Z7QQK4"/>
<evidence type="ECO:0000313" key="9">
    <source>
        <dbReference type="Proteomes" id="UP000572988"/>
    </source>
</evidence>
<keyword evidence="7" id="KW-0413">Isomerase</keyword>
<dbReference type="GO" id="GO:0009982">
    <property type="term" value="F:pseudouridine synthase activity"/>
    <property type="evidence" value="ECO:0007669"/>
    <property type="project" value="InterPro"/>
</dbReference>
<sequence length="284" mass="32947">MIFKYHIQTSMTLKSFLYEQQFSKKTISAIKQNGALLVNGDPKTVRYTLQSDDSLEVHLPKELPSPYLQPFLAPLDILYEDEWLLVVVKPQQQNTAPSREHPHESLVEQVLAYMQQRNERGIPHVVTRLDRNTTGIVIIAKSRHVHHLMSRIEIEKYYECICHGVLEQDGFIDVPIARDTQSIIKRRVSEDGKSALTYYAPIKNFKTYTWCRVKLETGRTHQIRVHFEYINAPLVGDTLYGGAHPTYQTQLLKCAEVRFVHPLTNKEINIRNQHPNFEQVLTTL</sequence>
<dbReference type="Gene3D" id="3.30.2350.10">
    <property type="entry name" value="Pseudouridine synthase"/>
    <property type="match status" value="1"/>
</dbReference>
<dbReference type="Pfam" id="PF00849">
    <property type="entry name" value="PseudoU_synth_2"/>
    <property type="match status" value="1"/>
</dbReference>
<dbReference type="GO" id="GO:0003723">
    <property type="term" value="F:RNA binding"/>
    <property type="evidence" value="ECO:0007669"/>
    <property type="project" value="InterPro"/>
</dbReference>
<evidence type="ECO:0000313" key="5">
    <source>
        <dbReference type="EMBL" id="CAD7360273.1"/>
    </source>
</evidence>
<gene>
    <name evidence="7" type="primary">rluD_3</name>
    <name evidence="6" type="ORF">C1O36_00040</name>
    <name evidence="7" type="ORF">NCTC12218_01943</name>
</gene>
<dbReference type="EMBL" id="UHEF01000001">
    <property type="protein sequence ID" value="SUM89717.1"/>
    <property type="molecule type" value="Genomic_DNA"/>
</dbReference>
<dbReference type="InterPro" id="IPR050188">
    <property type="entry name" value="RluA_PseudoU_synthase"/>
</dbReference>
<dbReference type="InterPro" id="IPR006224">
    <property type="entry name" value="PsdUridine_synth_RluA-like_CS"/>
</dbReference>
<feature type="domain" description="Pseudouridine synthase RsuA/RluA-like" evidence="4">
    <location>
        <begin position="84"/>
        <end position="228"/>
    </location>
</feature>
<name>A0A7Z7QQK4_STASC</name>
<dbReference type="EMBL" id="LR962863">
    <property type="protein sequence ID" value="CAD7360273.1"/>
    <property type="molecule type" value="Genomic_DNA"/>
</dbReference>
<proteinExistence type="predicted"/>
<dbReference type="PANTHER" id="PTHR21600:SF35">
    <property type="entry name" value="PSEUDOURIDINE SYNTHASE"/>
    <property type="match status" value="1"/>
</dbReference>
<evidence type="ECO:0000256" key="1">
    <source>
        <dbReference type="ARBA" id="ARBA00000073"/>
    </source>
</evidence>
<evidence type="ECO:0000313" key="7">
    <source>
        <dbReference type="EMBL" id="SUM89717.1"/>
    </source>
</evidence>
<dbReference type="Proteomes" id="UP000264146">
    <property type="component" value="Chromosome"/>
</dbReference>
<dbReference type="CDD" id="cd02869">
    <property type="entry name" value="PseudoU_synth_RluA_like"/>
    <property type="match status" value="1"/>
</dbReference>
<reference evidence="6 9" key="1">
    <citation type="submission" date="2018-01" db="EMBL/GenBank/DDBJ databases">
        <title>Complete genome sequence of Staphylococcus Scheliferi isolated from human.</title>
        <authorList>
            <person name="Abouelkhair M.A."/>
            <person name="Bemis D.A."/>
            <person name="Kania S.A."/>
        </authorList>
    </citation>
    <scope>NUCLEOTIDE SEQUENCE [LARGE SCALE GENOMIC DNA]</scope>
    <source>
        <strain evidence="6 9">ATCC 43808</strain>
    </source>
</reference>
<dbReference type="EMBL" id="POVK01000001">
    <property type="protein sequence ID" value="NHA32933.1"/>
    <property type="molecule type" value="Genomic_DNA"/>
</dbReference>
<protein>
    <recommendedName>
        <fullName evidence="2">RNA pseudouridylate synthase</fullName>
    </recommendedName>
    <alternativeName>
        <fullName evidence="3">RNA-uridine isomerase</fullName>
    </alternativeName>
</protein>
<dbReference type="GO" id="GO:0140098">
    <property type="term" value="F:catalytic activity, acting on RNA"/>
    <property type="evidence" value="ECO:0007669"/>
    <property type="project" value="UniProtKB-ARBA"/>
</dbReference>
<keyword evidence="9" id="KW-1185">Reference proteome</keyword>
<accession>A0A7Z7QQK4</accession>